<dbReference type="RefSeq" id="WP_176635384.1">
    <property type="nucleotide sequence ID" value="NZ_JAAMFM010000018.1"/>
</dbReference>
<sequence>MSLETHQSSPTAPAPDELDVRNLPHGGRHDIIFANLDQLRPGGTFVILNDHDPRPLLYQTEALWPGRYEWNYLEAGPLLWRVPITRAG</sequence>
<proteinExistence type="predicted"/>
<dbReference type="EMBL" id="JAAMFM010000018">
    <property type="protein sequence ID" value="NVM95658.1"/>
    <property type="molecule type" value="Genomic_DNA"/>
</dbReference>
<organism evidence="3 4">
    <name type="scientific">Arthrobacter wenxiniae</name>
    <dbReference type="NCBI Taxonomy" id="2713570"/>
    <lineage>
        <taxon>Bacteria</taxon>
        <taxon>Bacillati</taxon>
        <taxon>Actinomycetota</taxon>
        <taxon>Actinomycetes</taxon>
        <taxon>Micrococcales</taxon>
        <taxon>Micrococcaceae</taxon>
        <taxon>Arthrobacter</taxon>
    </lineage>
</organism>
<gene>
    <name evidence="3" type="ORF">G6034_12170</name>
</gene>
<evidence type="ECO:0000259" key="2">
    <source>
        <dbReference type="Pfam" id="PF10006"/>
    </source>
</evidence>
<evidence type="ECO:0000313" key="4">
    <source>
        <dbReference type="Proteomes" id="UP000543556"/>
    </source>
</evidence>
<protein>
    <submittedName>
        <fullName evidence="3">DUF2249 domain-containing protein</fullName>
    </submittedName>
</protein>
<accession>A0A7Y7IHN7</accession>
<dbReference type="Proteomes" id="UP000543556">
    <property type="component" value="Unassembled WGS sequence"/>
</dbReference>
<keyword evidence="4" id="KW-1185">Reference proteome</keyword>
<evidence type="ECO:0000256" key="1">
    <source>
        <dbReference type="SAM" id="MobiDB-lite"/>
    </source>
</evidence>
<evidence type="ECO:0000313" key="3">
    <source>
        <dbReference type="EMBL" id="NVM95658.1"/>
    </source>
</evidence>
<feature type="domain" description="DUF2249" evidence="2">
    <location>
        <begin position="17"/>
        <end position="86"/>
    </location>
</feature>
<dbReference type="Pfam" id="PF10006">
    <property type="entry name" value="DUF2249"/>
    <property type="match status" value="1"/>
</dbReference>
<dbReference type="AlphaFoldDB" id="A0A7Y7IHN7"/>
<dbReference type="InterPro" id="IPR018720">
    <property type="entry name" value="DUF2249"/>
</dbReference>
<feature type="region of interest" description="Disordered" evidence="1">
    <location>
        <begin position="1"/>
        <end position="22"/>
    </location>
</feature>
<comment type="caution">
    <text evidence="3">The sequence shown here is derived from an EMBL/GenBank/DDBJ whole genome shotgun (WGS) entry which is preliminary data.</text>
</comment>
<name>A0A7Y7IHN7_9MICC</name>
<reference evidence="3 4" key="1">
    <citation type="submission" date="2020-02" db="EMBL/GenBank/DDBJ databases">
        <title>Genome sequence of strain AETb3-4.</title>
        <authorList>
            <person name="Gao J."/>
            <person name="Zhang X."/>
        </authorList>
    </citation>
    <scope>NUCLEOTIDE SEQUENCE [LARGE SCALE GENOMIC DNA]</scope>
    <source>
        <strain evidence="3 4">AETb3-4</strain>
    </source>
</reference>
<feature type="compositionally biased region" description="Polar residues" evidence="1">
    <location>
        <begin position="1"/>
        <end position="11"/>
    </location>
</feature>